<feature type="region of interest" description="Disordered" evidence="2">
    <location>
        <begin position="158"/>
        <end position="179"/>
    </location>
</feature>
<proteinExistence type="predicted"/>
<evidence type="ECO:0000259" key="3">
    <source>
        <dbReference type="PROSITE" id="PS50158"/>
    </source>
</evidence>
<dbReference type="GO" id="GO:0008270">
    <property type="term" value="F:zinc ion binding"/>
    <property type="evidence" value="ECO:0007669"/>
    <property type="project" value="UniProtKB-KW"/>
</dbReference>
<dbReference type="Gramene" id="mRNA:HanXRQr2_Chr13g0577601">
    <property type="protein sequence ID" value="CDS:HanXRQr2_Chr13g0577601.1"/>
    <property type="gene ID" value="HanXRQr2_Chr13g0577601"/>
</dbReference>
<accession>A0A9K3EG73</accession>
<dbReference type="Pfam" id="PF00098">
    <property type="entry name" value="zf-CCHC"/>
    <property type="match status" value="1"/>
</dbReference>
<keyword evidence="5" id="KW-1185">Reference proteome</keyword>
<protein>
    <submittedName>
        <fullName evidence="4">Transcription factor interactor and regulator CCHC(Zn) family</fullName>
    </submittedName>
</protein>
<gene>
    <name evidence="4" type="ORF">HanXRQr2_Chr13g0577601</name>
</gene>
<feature type="compositionally biased region" description="Polar residues" evidence="2">
    <location>
        <begin position="164"/>
        <end position="173"/>
    </location>
</feature>
<reference evidence="4" key="1">
    <citation type="journal article" date="2017" name="Nature">
        <title>The sunflower genome provides insights into oil metabolism, flowering and Asterid evolution.</title>
        <authorList>
            <person name="Badouin H."/>
            <person name="Gouzy J."/>
            <person name="Grassa C.J."/>
            <person name="Murat F."/>
            <person name="Staton S.E."/>
            <person name="Cottret L."/>
            <person name="Lelandais-Briere C."/>
            <person name="Owens G.L."/>
            <person name="Carrere S."/>
            <person name="Mayjonade B."/>
            <person name="Legrand L."/>
            <person name="Gill N."/>
            <person name="Kane N.C."/>
            <person name="Bowers J.E."/>
            <person name="Hubner S."/>
            <person name="Bellec A."/>
            <person name="Berard A."/>
            <person name="Berges H."/>
            <person name="Blanchet N."/>
            <person name="Boniface M.C."/>
            <person name="Brunel D."/>
            <person name="Catrice O."/>
            <person name="Chaidir N."/>
            <person name="Claudel C."/>
            <person name="Donnadieu C."/>
            <person name="Faraut T."/>
            <person name="Fievet G."/>
            <person name="Helmstetter N."/>
            <person name="King M."/>
            <person name="Knapp S.J."/>
            <person name="Lai Z."/>
            <person name="Le Paslier M.C."/>
            <person name="Lippi Y."/>
            <person name="Lorenzon L."/>
            <person name="Mandel J.R."/>
            <person name="Marage G."/>
            <person name="Marchand G."/>
            <person name="Marquand E."/>
            <person name="Bret-Mestries E."/>
            <person name="Morien E."/>
            <person name="Nambeesan S."/>
            <person name="Nguyen T."/>
            <person name="Pegot-Espagnet P."/>
            <person name="Pouilly N."/>
            <person name="Raftis F."/>
            <person name="Sallet E."/>
            <person name="Schiex T."/>
            <person name="Thomas J."/>
            <person name="Vandecasteele C."/>
            <person name="Vares D."/>
            <person name="Vear F."/>
            <person name="Vautrin S."/>
            <person name="Crespi M."/>
            <person name="Mangin B."/>
            <person name="Burke J.M."/>
            <person name="Salse J."/>
            <person name="Munos S."/>
            <person name="Vincourt P."/>
            <person name="Rieseberg L.H."/>
            <person name="Langlade N.B."/>
        </authorList>
    </citation>
    <scope>NUCLEOTIDE SEQUENCE</scope>
    <source>
        <tissue evidence="4">Leaves</tissue>
    </source>
</reference>
<dbReference type="SUPFAM" id="SSF57756">
    <property type="entry name" value="Retrovirus zinc finger-like domains"/>
    <property type="match status" value="1"/>
</dbReference>
<dbReference type="PROSITE" id="PS50158">
    <property type="entry name" value="ZF_CCHC"/>
    <property type="match status" value="1"/>
</dbReference>
<dbReference type="Gene3D" id="4.10.60.10">
    <property type="entry name" value="Zinc finger, CCHC-type"/>
    <property type="match status" value="1"/>
</dbReference>
<dbReference type="SMART" id="SM00343">
    <property type="entry name" value="ZnF_C2HC"/>
    <property type="match status" value="1"/>
</dbReference>
<evidence type="ECO:0000256" key="1">
    <source>
        <dbReference type="PROSITE-ProRule" id="PRU00047"/>
    </source>
</evidence>
<dbReference type="InterPro" id="IPR001878">
    <property type="entry name" value="Znf_CCHC"/>
</dbReference>
<name>A0A9K3EG73_HELAN</name>
<evidence type="ECO:0000313" key="4">
    <source>
        <dbReference type="EMBL" id="KAF5772493.1"/>
    </source>
</evidence>
<dbReference type="GO" id="GO:0003676">
    <property type="term" value="F:nucleic acid binding"/>
    <property type="evidence" value="ECO:0007669"/>
    <property type="project" value="InterPro"/>
</dbReference>
<feature type="domain" description="CCHC-type" evidence="3">
    <location>
        <begin position="143"/>
        <end position="159"/>
    </location>
</feature>
<organism evidence="4 5">
    <name type="scientific">Helianthus annuus</name>
    <name type="common">Common sunflower</name>
    <dbReference type="NCBI Taxonomy" id="4232"/>
    <lineage>
        <taxon>Eukaryota</taxon>
        <taxon>Viridiplantae</taxon>
        <taxon>Streptophyta</taxon>
        <taxon>Embryophyta</taxon>
        <taxon>Tracheophyta</taxon>
        <taxon>Spermatophyta</taxon>
        <taxon>Magnoliopsida</taxon>
        <taxon>eudicotyledons</taxon>
        <taxon>Gunneridae</taxon>
        <taxon>Pentapetalae</taxon>
        <taxon>asterids</taxon>
        <taxon>campanulids</taxon>
        <taxon>Asterales</taxon>
        <taxon>Asteraceae</taxon>
        <taxon>Asteroideae</taxon>
        <taxon>Heliantheae alliance</taxon>
        <taxon>Heliantheae</taxon>
        <taxon>Helianthus</taxon>
    </lineage>
</organism>
<reference evidence="4" key="2">
    <citation type="submission" date="2020-06" db="EMBL/GenBank/DDBJ databases">
        <title>Helianthus annuus Genome sequencing and assembly Release 2.</title>
        <authorList>
            <person name="Gouzy J."/>
            <person name="Langlade N."/>
            <person name="Munos S."/>
        </authorList>
    </citation>
    <scope>NUCLEOTIDE SEQUENCE</scope>
    <source>
        <tissue evidence="4">Leaves</tissue>
    </source>
</reference>
<feature type="region of interest" description="Disordered" evidence="2">
    <location>
        <begin position="17"/>
        <end position="45"/>
    </location>
</feature>
<evidence type="ECO:0000256" key="2">
    <source>
        <dbReference type="SAM" id="MobiDB-lite"/>
    </source>
</evidence>
<dbReference type="EMBL" id="MNCJ02000328">
    <property type="protein sequence ID" value="KAF5772493.1"/>
    <property type="molecule type" value="Genomic_DNA"/>
</dbReference>
<dbReference type="InterPro" id="IPR036875">
    <property type="entry name" value="Znf_CCHC_sf"/>
</dbReference>
<keyword evidence="1" id="KW-0863">Zinc-finger</keyword>
<evidence type="ECO:0000313" key="5">
    <source>
        <dbReference type="Proteomes" id="UP000215914"/>
    </source>
</evidence>
<dbReference type="AlphaFoldDB" id="A0A9K3EG73"/>
<keyword evidence="1" id="KW-0862">Zinc</keyword>
<comment type="caution">
    <text evidence="4">The sequence shown here is derived from an EMBL/GenBank/DDBJ whole genome shotgun (WGS) entry which is preliminary data.</text>
</comment>
<sequence>MFSNAASAKAAPTSTNVYYSGPSTQAAPSRSTAAPSSNTSTAAPSSAMKNEMIAFFTQQSKENLDIAASVINCLNAFVAGKIDPPKWSGDDLHQIHPNDVKEMDITWQMAMVAFRARRFMKRTGKNKWGASFTGASIVPFNLRCYNCHEEGHYARNCTKPPISREQTPAQPVTPNRERALATTSSITDDAAAGSPQPLGLAQALVVRPDLSTLIRIRKLSN</sequence>
<feature type="compositionally biased region" description="Low complexity" evidence="2">
    <location>
        <begin position="22"/>
        <end position="45"/>
    </location>
</feature>
<keyword evidence="1" id="KW-0479">Metal-binding</keyword>
<dbReference type="Proteomes" id="UP000215914">
    <property type="component" value="Unassembled WGS sequence"/>
</dbReference>